<dbReference type="GO" id="GO:0034605">
    <property type="term" value="P:cellular response to heat"/>
    <property type="evidence" value="ECO:0007669"/>
    <property type="project" value="TreeGrafter"/>
</dbReference>
<keyword evidence="1" id="KW-0547">Nucleotide-binding</keyword>
<proteinExistence type="predicted"/>
<evidence type="ECO:0000259" key="3">
    <source>
        <dbReference type="Pfam" id="PF07724"/>
    </source>
</evidence>
<feature type="domain" description="ATPase AAA-type core" evidence="3">
    <location>
        <begin position="45"/>
        <end position="81"/>
    </location>
</feature>
<evidence type="ECO:0000256" key="2">
    <source>
        <dbReference type="ARBA" id="ARBA00022840"/>
    </source>
</evidence>
<dbReference type="GO" id="GO:0016887">
    <property type="term" value="F:ATP hydrolysis activity"/>
    <property type="evidence" value="ECO:0007669"/>
    <property type="project" value="InterPro"/>
</dbReference>
<dbReference type="Gene3D" id="3.40.50.300">
    <property type="entry name" value="P-loop containing nucleotide triphosphate hydrolases"/>
    <property type="match status" value="1"/>
</dbReference>
<dbReference type="InterPro" id="IPR003959">
    <property type="entry name" value="ATPase_AAA_core"/>
</dbReference>
<reference evidence="4" key="1">
    <citation type="journal article" date="2023" name="Mol. Ecol. Resour.">
        <title>Chromosome-level genome assembly of a triploid poplar Populus alba 'Berolinensis'.</title>
        <authorList>
            <person name="Chen S."/>
            <person name="Yu Y."/>
            <person name="Wang X."/>
            <person name="Wang S."/>
            <person name="Zhang T."/>
            <person name="Zhou Y."/>
            <person name="He R."/>
            <person name="Meng N."/>
            <person name="Wang Y."/>
            <person name="Liu W."/>
            <person name="Liu Z."/>
            <person name="Liu J."/>
            <person name="Guo Q."/>
            <person name="Huang H."/>
            <person name="Sederoff R.R."/>
            <person name="Wang G."/>
            <person name="Qu G."/>
            <person name="Chen S."/>
        </authorList>
    </citation>
    <scope>NUCLEOTIDE SEQUENCE</scope>
    <source>
        <strain evidence="4">SC-2020</strain>
    </source>
</reference>
<name>A0AAD6PXD2_9ROSI</name>
<comment type="caution">
    <text evidence="4">The sequence shown here is derived from an EMBL/GenBank/DDBJ whole genome shotgun (WGS) entry which is preliminary data.</text>
</comment>
<dbReference type="AlphaFoldDB" id="A0AAD6PXD2"/>
<dbReference type="InterPro" id="IPR027417">
    <property type="entry name" value="P-loop_NTPase"/>
</dbReference>
<dbReference type="Proteomes" id="UP001164929">
    <property type="component" value="Chromosome 15"/>
</dbReference>
<evidence type="ECO:0000313" key="4">
    <source>
        <dbReference type="EMBL" id="KAJ6969428.1"/>
    </source>
</evidence>
<keyword evidence="2" id="KW-0067">ATP-binding</keyword>
<evidence type="ECO:0000256" key="1">
    <source>
        <dbReference type="ARBA" id="ARBA00022741"/>
    </source>
</evidence>
<dbReference type="GO" id="GO:0005737">
    <property type="term" value="C:cytoplasm"/>
    <property type="evidence" value="ECO:0007669"/>
    <property type="project" value="TreeGrafter"/>
</dbReference>
<dbReference type="PANTHER" id="PTHR11638">
    <property type="entry name" value="ATP-DEPENDENT CLP PROTEASE"/>
    <property type="match status" value="1"/>
</dbReference>
<sequence length="88" mass="9877">MLNRNSRTRTHCRSSESVDCAFLSQGLARMRRKRLIGLADRPQQPTGSFLFLCPTGVGKTELAKALAEQLFDEKNQLVRIDNGLQNNS</sequence>
<dbReference type="PANTHER" id="PTHR11638:SF18">
    <property type="entry name" value="HEAT SHOCK PROTEIN 104"/>
    <property type="match status" value="1"/>
</dbReference>
<protein>
    <submittedName>
        <fullName evidence="4">AAA domain-containing protein</fullName>
    </submittedName>
</protein>
<evidence type="ECO:0000313" key="5">
    <source>
        <dbReference type="Proteomes" id="UP001164929"/>
    </source>
</evidence>
<accession>A0AAD6PXD2</accession>
<dbReference type="SUPFAM" id="SSF52540">
    <property type="entry name" value="P-loop containing nucleoside triphosphate hydrolases"/>
    <property type="match status" value="1"/>
</dbReference>
<gene>
    <name evidence="4" type="ORF">NC653_034067</name>
</gene>
<dbReference type="GO" id="GO:0005524">
    <property type="term" value="F:ATP binding"/>
    <property type="evidence" value="ECO:0007669"/>
    <property type="project" value="UniProtKB-KW"/>
</dbReference>
<keyword evidence="5" id="KW-1185">Reference proteome</keyword>
<dbReference type="Pfam" id="PF07724">
    <property type="entry name" value="AAA_2"/>
    <property type="match status" value="1"/>
</dbReference>
<dbReference type="EMBL" id="JAQIZT010000015">
    <property type="protein sequence ID" value="KAJ6969428.1"/>
    <property type="molecule type" value="Genomic_DNA"/>
</dbReference>
<organism evidence="4 5">
    <name type="scientific">Populus alba x Populus x berolinensis</name>
    <dbReference type="NCBI Taxonomy" id="444605"/>
    <lineage>
        <taxon>Eukaryota</taxon>
        <taxon>Viridiplantae</taxon>
        <taxon>Streptophyta</taxon>
        <taxon>Embryophyta</taxon>
        <taxon>Tracheophyta</taxon>
        <taxon>Spermatophyta</taxon>
        <taxon>Magnoliopsida</taxon>
        <taxon>eudicotyledons</taxon>
        <taxon>Gunneridae</taxon>
        <taxon>Pentapetalae</taxon>
        <taxon>rosids</taxon>
        <taxon>fabids</taxon>
        <taxon>Malpighiales</taxon>
        <taxon>Salicaceae</taxon>
        <taxon>Saliceae</taxon>
        <taxon>Populus</taxon>
    </lineage>
</organism>
<dbReference type="InterPro" id="IPR050130">
    <property type="entry name" value="ClpA_ClpB"/>
</dbReference>